<sequence>MITRPLTPFVAFDGIPFTLGVEALIAEHGLPHRCARNDVALNEYDYGHSVFRFQDGGRLEEITKRTPVLLLDSVAVPFATLGAFVRAQDADAFERAGFIVSPRYGVAFVPDEPDWVTALAQHCIPTWRAL</sequence>
<dbReference type="Proteomes" id="UP001200741">
    <property type="component" value="Unassembled WGS sequence"/>
</dbReference>
<comment type="caution">
    <text evidence="1">The sequence shown here is derived from an EMBL/GenBank/DDBJ whole genome shotgun (WGS) entry which is preliminary data.</text>
</comment>
<gene>
    <name evidence="1" type="ORF">LXT13_08415</name>
</gene>
<organism evidence="1 2">
    <name type="scientific">Pelomonas cellulosilytica</name>
    <dbReference type="NCBI Taxonomy" id="2906762"/>
    <lineage>
        <taxon>Bacteria</taxon>
        <taxon>Pseudomonadati</taxon>
        <taxon>Pseudomonadota</taxon>
        <taxon>Betaproteobacteria</taxon>
        <taxon>Burkholderiales</taxon>
        <taxon>Sphaerotilaceae</taxon>
        <taxon>Roseateles</taxon>
    </lineage>
</organism>
<proteinExistence type="predicted"/>
<dbReference type="EMBL" id="JAJTWU010000003">
    <property type="protein sequence ID" value="MCE4554467.1"/>
    <property type="molecule type" value="Genomic_DNA"/>
</dbReference>
<dbReference type="RefSeq" id="WP_233371398.1">
    <property type="nucleotide sequence ID" value="NZ_JAJTWU010000003.1"/>
</dbReference>
<evidence type="ECO:0000313" key="2">
    <source>
        <dbReference type="Proteomes" id="UP001200741"/>
    </source>
</evidence>
<accession>A0ABS8XS01</accession>
<protein>
    <submittedName>
        <fullName evidence="1">Uncharacterized protein</fullName>
    </submittedName>
</protein>
<keyword evidence="2" id="KW-1185">Reference proteome</keyword>
<evidence type="ECO:0000313" key="1">
    <source>
        <dbReference type="EMBL" id="MCE4554467.1"/>
    </source>
</evidence>
<name>A0ABS8XS01_9BURK</name>
<reference evidence="1 2" key="1">
    <citation type="submission" date="2021-12" db="EMBL/GenBank/DDBJ databases">
        <title>Genome seq of P8.</title>
        <authorList>
            <person name="Seo T."/>
        </authorList>
    </citation>
    <scope>NUCLEOTIDE SEQUENCE [LARGE SCALE GENOMIC DNA]</scope>
    <source>
        <strain evidence="1 2">P8</strain>
    </source>
</reference>